<gene>
    <name evidence="1" type="ORF">CFSAN001627_12463</name>
</gene>
<organism evidence="1 2">
    <name type="scientific">Clostridium botulinum CFSAN001627</name>
    <dbReference type="NCBI Taxonomy" id="1232189"/>
    <lineage>
        <taxon>Bacteria</taxon>
        <taxon>Bacillati</taxon>
        <taxon>Bacillota</taxon>
        <taxon>Clostridia</taxon>
        <taxon>Eubacteriales</taxon>
        <taxon>Clostridiaceae</taxon>
        <taxon>Clostridium</taxon>
    </lineage>
</organism>
<evidence type="ECO:0000313" key="1">
    <source>
        <dbReference type="EMBL" id="EKN41560.1"/>
    </source>
</evidence>
<name>M1ZX20_CLOBO</name>
<accession>M1ZX20</accession>
<dbReference type="AlphaFoldDB" id="M1ZX20"/>
<feature type="non-terminal residue" evidence="1">
    <location>
        <position position="1"/>
    </location>
</feature>
<dbReference type="EMBL" id="AMXI01000725">
    <property type="protein sequence ID" value="EKN41560.1"/>
    <property type="molecule type" value="Genomic_DNA"/>
</dbReference>
<reference evidence="1 2" key="1">
    <citation type="submission" date="2012-10" db="EMBL/GenBank/DDBJ databases">
        <authorList>
            <person name="Strain E.A."/>
            <person name="Brown E."/>
            <person name="Allard M.W."/>
            <person name="Gonzalez-Escalona N."/>
            <person name="Timme R."/>
        </authorList>
    </citation>
    <scope>NUCLEOTIDE SEQUENCE [LARGE SCALE GENOMIC DNA]</scope>
    <source>
        <strain evidence="1 2">CFSAN001627</strain>
    </source>
</reference>
<comment type="caution">
    <text evidence="1">The sequence shown here is derived from an EMBL/GenBank/DDBJ whole genome shotgun (WGS) entry which is preliminary data.</text>
</comment>
<protein>
    <submittedName>
        <fullName evidence="1">M20/M25/M40 family peptidase</fullName>
    </submittedName>
</protein>
<reference evidence="1 2" key="2">
    <citation type="submission" date="2013-03" db="EMBL/GenBank/DDBJ databases">
        <title>Diversity in Clostridium botulinum.</title>
        <authorList>
            <person name="Timme R.E."/>
            <person name="Allard M."/>
            <person name="Luo Y."/>
            <person name="Strain E."/>
            <person name="Gonzalez-Escalona N."/>
            <person name="Brown E."/>
        </authorList>
    </citation>
    <scope>NUCLEOTIDE SEQUENCE [LARGE SCALE GENOMIC DNA]</scope>
    <source>
        <strain evidence="1 2">CFSAN001627</strain>
    </source>
</reference>
<proteinExistence type="predicted"/>
<evidence type="ECO:0000313" key="2">
    <source>
        <dbReference type="Proteomes" id="UP000011944"/>
    </source>
</evidence>
<dbReference type="Proteomes" id="UP000011944">
    <property type="component" value="Unassembled WGS sequence"/>
</dbReference>
<sequence length="28" mass="3495">KYTERLNIPYSMDIVPELYMYILKEMLQ</sequence>